<reference evidence="2" key="2">
    <citation type="submission" date="2025-08" db="UniProtKB">
        <authorList>
            <consortium name="RefSeq"/>
        </authorList>
    </citation>
    <scope>IDENTIFICATION</scope>
    <source>
        <tissue evidence="2">Leaf</tissue>
    </source>
</reference>
<dbReference type="GeneID" id="104706117"/>
<dbReference type="RefSeq" id="XP_010420555.1">
    <property type="nucleotide sequence ID" value="XM_010422253.2"/>
</dbReference>
<evidence type="ECO:0000313" key="1">
    <source>
        <dbReference type="Proteomes" id="UP000694864"/>
    </source>
</evidence>
<keyword evidence="1" id="KW-1185">Reference proteome</keyword>
<gene>
    <name evidence="2" type="primary">LOC104706117</name>
</gene>
<accession>A0ABM0T3Z8</accession>
<proteinExistence type="predicted"/>
<name>A0ABM0T3Z8_CAMSA</name>
<organism evidence="1 2">
    <name type="scientific">Camelina sativa</name>
    <name type="common">False flax</name>
    <name type="synonym">Myagrum sativum</name>
    <dbReference type="NCBI Taxonomy" id="90675"/>
    <lineage>
        <taxon>Eukaryota</taxon>
        <taxon>Viridiplantae</taxon>
        <taxon>Streptophyta</taxon>
        <taxon>Embryophyta</taxon>
        <taxon>Tracheophyta</taxon>
        <taxon>Spermatophyta</taxon>
        <taxon>Magnoliopsida</taxon>
        <taxon>eudicotyledons</taxon>
        <taxon>Gunneridae</taxon>
        <taxon>Pentapetalae</taxon>
        <taxon>rosids</taxon>
        <taxon>malvids</taxon>
        <taxon>Brassicales</taxon>
        <taxon>Brassicaceae</taxon>
        <taxon>Camelineae</taxon>
        <taxon>Camelina</taxon>
    </lineage>
</organism>
<reference evidence="1" key="1">
    <citation type="journal article" date="2014" name="Nat. Commun.">
        <title>The emerging biofuel crop Camelina sativa retains a highly undifferentiated hexaploid genome structure.</title>
        <authorList>
            <person name="Kagale S."/>
            <person name="Koh C."/>
            <person name="Nixon J."/>
            <person name="Bollina V."/>
            <person name="Clarke W.E."/>
            <person name="Tuteja R."/>
            <person name="Spillane C."/>
            <person name="Robinson S.J."/>
            <person name="Links M.G."/>
            <person name="Clarke C."/>
            <person name="Higgins E.E."/>
            <person name="Huebert T."/>
            <person name="Sharpe A.G."/>
            <person name="Parkin I.A."/>
        </authorList>
    </citation>
    <scope>NUCLEOTIDE SEQUENCE [LARGE SCALE GENOMIC DNA]</scope>
    <source>
        <strain evidence="1">cv. DH55</strain>
    </source>
</reference>
<protein>
    <submittedName>
        <fullName evidence="2">Uncharacterized protein LOC104706117</fullName>
    </submittedName>
</protein>
<dbReference type="Proteomes" id="UP000694864">
    <property type="component" value="Chromosome 8"/>
</dbReference>
<sequence>MCLEGFPIFDGVAGELRPWISWLEDFFVQENFTADEKLNLAHSLLEGEADAHVQWRQSFMPFQSWEDLKDVLVLGFGKRDDPEKMRMMLENERKIQQFIKKQRDDLEADRSVEPEFVVADMIHSEEGSRQEKKAIQETFGLAVSNECVSIATSAAEKVTIHSEEAIFHKESLVQNQFNTQHQVLISDLEPSRSVLQLGFSGMDLVLANRKLGEKHFENPIFEALNGVAWIFTEESPKSQEVEVRLTNTNLSLFFDGNVAAQFQIVYGSEMDPYGYQVFDQISLRGYNLLQHKKMSKFPKSWMFKFKNSLEAQNSAPEQLLFLDIVADAKGTRDGLQGLQGLSISDIVLLQQITYKMRIETVAVAWMLYRMEQRVDSTFAKVNLSILAQLIFGETDVKHKWKSKELQAVLIIDKNSRGSDVTYGTCSAATVDKRGYFSLWHRWRDKGQNKEHGLVIVYKFQIEQQIDVWWSQIGQVIQPATFASMLLTLSITPTNPQQPVYMMIKHDSIIQRALEQI</sequence>
<evidence type="ECO:0000313" key="2">
    <source>
        <dbReference type="RefSeq" id="XP_010420555.1"/>
    </source>
</evidence>